<dbReference type="GO" id="GO:0005829">
    <property type="term" value="C:cytosol"/>
    <property type="evidence" value="ECO:0007669"/>
    <property type="project" value="TreeGrafter"/>
</dbReference>
<dbReference type="Gene3D" id="1.10.10.10">
    <property type="entry name" value="Winged helix-like DNA-binding domain superfamily/Winged helix DNA-binding domain"/>
    <property type="match status" value="1"/>
</dbReference>
<evidence type="ECO:0000256" key="5">
    <source>
        <dbReference type="ARBA" id="ARBA00023163"/>
    </source>
</evidence>
<dbReference type="InterPro" id="IPR039420">
    <property type="entry name" value="WalR-like"/>
</dbReference>
<evidence type="ECO:0000256" key="6">
    <source>
        <dbReference type="PROSITE-ProRule" id="PRU00169"/>
    </source>
</evidence>
<dbReference type="InterPro" id="IPR001867">
    <property type="entry name" value="OmpR/PhoB-type_DNA-bd"/>
</dbReference>
<keyword evidence="1 6" id="KW-0597">Phosphoprotein</keyword>
<feature type="domain" description="OmpR/PhoB-type" evidence="9">
    <location>
        <begin position="153"/>
        <end position="247"/>
    </location>
</feature>
<dbReference type="PROSITE" id="PS50110">
    <property type="entry name" value="RESPONSE_REGULATORY"/>
    <property type="match status" value="1"/>
</dbReference>
<dbReference type="RefSeq" id="WP_294894492.1">
    <property type="nucleotide sequence ID" value="NZ_DLUI01000022.1"/>
</dbReference>
<dbReference type="GO" id="GO:0000976">
    <property type="term" value="F:transcription cis-regulatory region binding"/>
    <property type="evidence" value="ECO:0007669"/>
    <property type="project" value="TreeGrafter"/>
</dbReference>
<dbReference type="Pfam" id="PF00486">
    <property type="entry name" value="Trans_reg_C"/>
    <property type="match status" value="1"/>
</dbReference>
<dbReference type="InterPro" id="IPR011006">
    <property type="entry name" value="CheY-like_superfamily"/>
</dbReference>
<keyword evidence="3" id="KW-0805">Transcription regulation</keyword>
<dbReference type="SUPFAM" id="SSF52172">
    <property type="entry name" value="CheY-like"/>
    <property type="match status" value="1"/>
</dbReference>
<comment type="caution">
    <text evidence="10">The sequence shown here is derived from an EMBL/GenBank/DDBJ whole genome shotgun (WGS) entry which is preliminary data.</text>
</comment>
<gene>
    <name evidence="10" type="ORF">CFH83_01395</name>
</gene>
<evidence type="ECO:0000256" key="3">
    <source>
        <dbReference type="ARBA" id="ARBA00023015"/>
    </source>
</evidence>
<sequence length="247" mass="28389">MIKVLVVEDDEVTAINLKMSLEKQGYDVISIADNAVTARNKIKIYNPDIALIDIGLQKTMDGIELAQYIRDKNQLPFIYLTAHSDNDMLSKAKRTEPYGYIVKPFDPINLHTTIQMALYRFKEEKKRNSNIDELKSDREELEKLVYAKKLSDKPIVEFGEGYRHDTGLGETFYKNQKIKLTKKENAFIRLLVAQLGSVVDFEQAINYVWETKGATDNSVRTLVWRLRSKLPTDVIKNASGVGYYLEE</sequence>
<proteinExistence type="predicted"/>
<dbReference type="GO" id="GO:0006355">
    <property type="term" value="P:regulation of DNA-templated transcription"/>
    <property type="evidence" value="ECO:0007669"/>
    <property type="project" value="InterPro"/>
</dbReference>
<dbReference type="SMART" id="SM00862">
    <property type="entry name" value="Trans_reg_C"/>
    <property type="match status" value="1"/>
</dbReference>
<name>A0A2D3WFW4_9BACT</name>
<reference evidence="10 11" key="1">
    <citation type="journal article" date="2017" name="Front. Microbiol.">
        <title>Comparative Genomic Analysis of the Class Epsilonproteobacteria and Proposed Reclassification to Epsilonbacteraeota (phyl. nov.).</title>
        <authorList>
            <person name="Waite D.W."/>
            <person name="Vanwonterghem I."/>
            <person name="Rinke C."/>
            <person name="Parks D.H."/>
            <person name="Zhang Y."/>
            <person name="Takai K."/>
            <person name="Sievert S.M."/>
            <person name="Simon J."/>
            <person name="Campbell B.J."/>
            <person name="Hanson T.E."/>
            <person name="Woyke T."/>
            <person name="Klotz M.G."/>
            <person name="Hugenholtz P."/>
        </authorList>
    </citation>
    <scope>NUCLEOTIDE SEQUENCE [LARGE SCALE GENOMIC DNA]</scope>
    <source>
        <strain evidence="10">UBA12443</strain>
    </source>
</reference>
<dbReference type="AlphaFoldDB" id="A0A2D3WFW4"/>
<evidence type="ECO:0000313" key="10">
    <source>
        <dbReference type="EMBL" id="DAB39308.1"/>
    </source>
</evidence>
<evidence type="ECO:0000313" key="11">
    <source>
        <dbReference type="Proteomes" id="UP000228859"/>
    </source>
</evidence>
<dbReference type="PROSITE" id="PS51755">
    <property type="entry name" value="OMPR_PHOB"/>
    <property type="match status" value="1"/>
</dbReference>
<evidence type="ECO:0000256" key="4">
    <source>
        <dbReference type="ARBA" id="ARBA00023125"/>
    </source>
</evidence>
<keyword evidence="2" id="KW-0902">Two-component regulatory system</keyword>
<dbReference type="SMART" id="SM00448">
    <property type="entry name" value="REC"/>
    <property type="match status" value="1"/>
</dbReference>
<keyword evidence="5" id="KW-0804">Transcription</keyword>
<evidence type="ECO:0000256" key="1">
    <source>
        <dbReference type="ARBA" id="ARBA00022553"/>
    </source>
</evidence>
<dbReference type="GO" id="GO:0000156">
    <property type="term" value="F:phosphorelay response regulator activity"/>
    <property type="evidence" value="ECO:0007669"/>
    <property type="project" value="TreeGrafter"/>
</dbReference>
<evidence type="ECO:0000259" key="8">
    <source>
        <dbReference type="PROSITE" id="PS50110"/>
    </source>
</evidence>
<evidence type="ECO:0000256" key="7">
    <source>
        <dbReference type="PROSITE-ProRule" id="PRU01091"/>
    </source>
</evidence>
<protein>
    <submittedName>
        <fullName evidence="10">Transcriptional regulator</fullName>
    </submittedName>
</protein>
<dbReference type="CDD" id="cd17534">
    <property type="entry name" value="REC_DC-like"/>
    <property type="match status" value="1"/>
</dbReference>
<dbReference type="Gene3D" id="3.40.50.2300">
    <property type="match status" value="1"/>
</dbReference>
<dbReference type="SUPFAM" id="SSF46894">
    <property type="entry name" value="C-terminal effector domain of the bipartite response regulators"/>
    <property type="match status" value="1"/>
</dbReference>
<dbReference type="Pfam" id="PF00072">
    <property type="entry name" value="Response_reg"/>
    <property type="match status" value="1"/>
</dbReference>
<dbReference type="InterPro" id="IPR036388">
    <property type="entry name" value="WH-like_DNA-bd_sf"/>
</dbReference>
<dbReference type="CDD" id="cd00383">
    <property type="entry name" value="trans_reg_C"/>
    <property type="match status" value="1"/>
</dbReference>
<feature type="domain" description="Response regulatory" evidence="8">
    <location>
        <begin position="3"/>
        <end position="118"/>
    </location>
</feature>
<dbReference type="InterPro" id="IPR001789">
    <property type="entry name" value="Sig_transdc_resp-reg_receiver"/>
</dbReference>
<evidence type="ECO:0000259" key="9">
    <source>
        <dbReference type="PROSITE" id="PS51755"/>
    </source>
</evidence>
<keyword evidence="4 7" id="KW-0238">DNA-binding</keyword>
<dbReference type="Proteomes" id="UP000228859">
    <property type="component" value="Unassembled WGS sequence"/>
</dbReference>
<dbReference type="GO" id="GO:0032993">
    <property type="term" value="C:protein-DNA complex"/>
    <property type="evidence" value="ECO:0007669"/>
    <property type="project" value="TreeGrafter"/>
</dbReference>
<evidence type="ECO:0000256" key="2">
    <source>
        <dbReference type="ARBA" id="ARBA00023012"/>
    </source>
</evidence>
<feature type="DNA-binding region" description="OmpR/PhoB-type" evidence="7">
    <location>
        <begin position="153"/>
        <end position="247"/>
    </location>
</feature>
<dbReference type="InterPro" id="IPR016032">
    <property type="entry name" value="Sig_transdc_resp-reg_C-effctor"/>
</dbReference>
<feature type="modified residue" description="4-aspartylphosphate" evidence="6">
    <location>
        <position position="53"/>
    </location>
</feature>
<dbReference type="EMBL" id="DLUI01000022">
    <property type="protein sequence ID" value="DAB39308.1"/>
    <property type="molecule type" value="Genomic_DNA"/>
</dbReference>
<dbReference type="PANTHER" id="PTHR48111:SF1">
    <property type="entry name" value="TWO-COMPONENT RESPONSE REGULATOR ORR33"/>
    <property type="match status" value="1"/>
</dbReference>
<organism evidence="10 11">
    <name type="scientific">Sulfuricurvum kujiense</name>
    <dbReference type="NCBI Taxonomy" id="148813"/>
    <lineage>
        <taxon>Bacteria</taxon>
        <taxon>Pseudomonadati</taxon>
        <taxon>Campylobacterota</taxon>
        <taxon>Epsilonproteobacteria</taxon>
        <taxon>Campylobacterales</taxon>
        <taxon>Sulfurimonadaceae</taxon>
        <taxon>Sulfuricurvum</taxon>
    </lineage>
</organism>
<accession>A0A2D3WFW4</accession>
<dbReference type="PANTHER" id="PTHR48111">
    <property type="entry name" value="REGULATOR OF RPOS"/>
    <property type="match status" value="1"/>
</dbReference>